<accession>A0A285NVX2</accession>
<organism evidence="1 2">
    <name type="scientific">Hydrogenobacter hydrogenophilus</name>
    <dbReference type="NCBI Taxonomy" id="35835"/>
    <lineage>
        <taxon>Bacteria</taxon>
        <taxon>Pseudomonadati</taxon>
        <taxon>Aquificota</taxon>
        <taxon>Aquificia</taxon>
        <taxon>Aquificales</taxon>
        <taxon>Aquificaceae</taxon>
        <taxon>Hydrogenobacter</taxon>
    </lineage>
</organism>
<dbReference type="Proteomes" id="UP000218627">
    <property type="component" value="Unassembled WGS sequence"/>
</dbReference>
<sequence>MGNMNDKLRNMIEEIIAQHELYLKRLKFAILHRKEFQHKDCGRKGLENACHFGKKLYTEILPTLQDASDEVKRIVMEIEEFHCEFHEVSKTINPLNPLQEQVNSMKTVSLRLYQKLLQLKSLLK</sequence>
<proteinExistence type="predicted"/>
<evidence type="ECO:0000313" key="1">
    <source>
        <dbReference type="EMBL" id="SNZ13615.1"/>
    </source>
</evidence>
<dbReference type="EMBL" id="OBEN01000003">
    <property type="protein sequence ID" value="SNZ13615.1"/>
    <property type="molecule type" value="Genomic_DNA"/>
</dbReference>
<reference evidence="2" key="1">
    <citation type="submission" date="2017-09" db="EMBL/GenBank/DDBJ databases">
        <authorList>
            <person name="Varghese N."/>
            <person name="Submissions S."/>
        </authorList>
    </citation>
    <scope>NUCLEOTIDE SEQUENCE [LARGE SCALE GENOMIC DNA]</scope>
    <source>
        <strain evidence="2">DSM 2913</strain>
    </source>
</reference>
<keyword evidence="2" id="KW-1185">Reference proteome</keyword>
<dbReference type="Gene3D" id="1.20.120.30">
    <property type="entry name" value="Aspartate receptor, ligand-binding domain"/>
    <property type="match status" value="1"/>
</dbReference>
<name>A0A285NVX2_9AQUI</name>
<protein>
    <submittedName>
        <fullName evidence="1">Chemoreceptor zinc-binding domain-containing protein</fullName>
    </submittedName>
</protein>
<evidence type="ECO:0000313" key="2">
    <source>
        <dbReference type="Proteomes" id="UP000218627"/>
    </source>
</evidence>
<keyword evidence="1" id="KW-0675">Receptor</keyword>
<gene>
    <name evidence="1" type="ORF">SAMN06265353_0815</name>
</gene>
<dbReference type="AlphaFoldDB" id="A0A285NVX2"/>